<evidence type="ECO:0000256" key="1">
    <source>
        <dbReference type="ARBA" id="ARBA00004167"/>
    </source>
</evidence>
<dbReference type="PRINTS" id="PR00109">
    <property type="entry name" value="TYRKINASE"/>
</dbReference>
<dbReference type="InterPro" id="IPR017441">
    <property type="entry name" value="Protein_kinase_ATP_BS"/>
</dbReference>
<dbReference type="SUPFAM" id="SSF56112">
    <property type="entry name" value="Protein kinase-like (PK-like)"/>
    <property type="match status" value="1"/>
</dbReference>
<dbReference type="Pfam" id="PF07714">
    <property type="entry name" value="PK_Tyr_Ser-Thr"/>
    <property type="match status" value="2"/>
</dbReference>
<feature type="binding site" evidence="2">
    <location>
        <position position="138"/>
    </location>
    <ligand>
        <name>ATP</name>
        <dbReference type="ChEBI" id="CHEBI:30616"/>
    </ligand>
</feature>
<dbReference type="Proteomes" id="UP001652625">
    <property type="component" value="Chromosome 06"/>
</dbReference>
<accession>A0ABM4C1C7</accession>
<protein>
    <submittedName>
        <fullName evidence="5">Uncharacterized protein LOC100203145 isoform X4</fullName>
    </submittedName>
</protein>
<evidence type="ECO:0000313" key="5">
    <source>
        <dbReference type="RefSeq" id="XP_065655344.1"/>
    </source>
</evidence>
<keyword evidence="4" id="KW-1185">Reference proteome</keyword>
<evidence type="ECO:0000313" key="4">
    <source>
        <dbReference type="Proteomes" id="UP001652625"/>
    </source>
</evidence>
<dbReference type="PROSITE" id="PS00107">
    <property type="entry name" value="PROTEIN_KINASE_ATP"/>
    <property type="match status" value="1"/>
</dbReference>
<keyword evidence="2" id="KW-0547">Nucleotide-binding</keyword>
<feature type="domain" description="Protein kinase" evidence="3">
    <location>
        <begin position="1"/>
        <end position="314"/>
    </location>
</feature>
<reference evidence="5" key="1">
    <citation type="submission" date="2025-08" db="UniProtKB">
        <authorList>
            <consortium name="RefSeq"/>
        </authorList>
    </citation>
    <scope>IDENTIFICATION</scope>
</reference>
<proteinExistence type="predicted"/>
<name>A0ABM4C1C7_HYDVU</name>
<organism evidence="4 5">
    <name type="scientific">Hydra vulgaris</name>
    <name type="common">Hydra</name>
    <name type="synonym">Hydra attenuata</name>
    <dbReference type="NCBI Taxonomy" id="6087"/>
    <lineage>
        <taxon>Eukaryota</taxon>
        <taxon>Metazoa</taxon>
        <taxon>Cnidaria</taxon>
        <taxon>Hydrozoa</taxon>
        <taxon>Hydroidolina</taxon>
        <taxon>Anthoathecata</taxon>
        <taxon>Aplanulata</taxon>
        <taxon>Hydridae</taxon>
        <taxon>Hydra</taxon>
    </lineage>
</organism>
<keyword evidence="2" id="KW-0067">ATP-binding</keyword>
<sequence>MSKEEKEIFYLLFQEGLESFYSAINVCLNVTKTTDFLKLSSNELSLVGLVSKIDLSKFQKIVKNFNENCSKVSTTKLVYIDQLLTDILLLKQKPRLIASDHVSINEMIGSGNFGSVYKGIWKRKNENGNIVNTPVAVKTSTKHQRLISTKTKEMWRKEVSILASLDNYHPSIIKLFGFLQDNEDEFKIVKISDFGLSKFLGENEKEWLMENNEMLPMRWLAPESFNQGSFTTASDIWSFSVTLWEMFTFGEQPWSQLNNEQVKEKIESGQPLSEPNYCPSNIYEIMLQCFSFEPGNRPSFQVVKDELLKRQPELLVTPERFSGTLCLNFERGDIITAIKPLSIEDTNQWLGQHEVSRLFGPFNRSLCNSLDYEFNQEKNFSTQKSVIYNDLIVKNSPKEGTCEKKQTQERHNQNEVLTSTLHIVDQHSSLEQHFSLPSNTFQSKNLTEKENYLKNFKDTKPLVQEFVNERIKSNINALLDSTESMSLNPTFYSIINYKNPSFNKQSILTSHGEQRVLNSDYILKTPSSFEEKPSESKCFVLETENENSNSNLLSKFNLTNHFTDSNPVNVDKLPKSKSVRNMVSVVGTESVSEKFRKIRELIPNASVGECLDGLRYSNQDTDKAINYIQTYKLTQLNFGYTFSYCEQVYQLNNFDFHSARCSLTVQFVAESFNGVNQTIALEALKKNDWNVKVALKEIFLKQCSLFGVEKNQSLHILESCNDDVKKAEEIAKVSRVSEVTGRSEVYCLDILRRMKWKVGDAVSYILST</sequence>
<gene>
    <name evidence="5" type="primary">LOC100203145</name>
</gene>
<dbReference type="PANTHER" id="PTHR24416">
    <property type="entry name" value="TYROSINE-PROTEIN KINASE RECEPTOR"/>
    <property type="match status" value="1"/>
</dbReference>
<dbReference type="Gene3D" id="3.30.200.20">
    <property type="entry name" value="Phosphorylase Kinase, domain 1"/>
    <property type="match status" value="1"/>
</dbReference>
<dbReference type="Gene3D" id="1.10.510.10">
    <property type="entry name" value="Transferase(Phosphotransferase) domain 1"/>
    <property type="match status" value="1"/>
</dbReference>
<dbReference type="RefSeq" id="XP_065655344.1">
    <property type="nucleotide sequence ID" value="XM_065799272.1"/>
</dbReference>
<dbReference type="GeneID" id="100203145"/>
<dbReference type="InterPro" id="IPR050122">
    <property type="entry name" value="RTK"/>
</dbReference>
<dbReference type="InterPro" id="IPR000719">
    <property type="entry name" value="Prot_kinase_dom"/>
</dbReference>
<dbReference type="InterPro" id="IPR001245">
    <property type="entry name" value="Ser-Thr/Tyr_kinase_cat_dom"/>
</dbReference>
<dbReference type="PANTHER" id="PTHR24416:SF611">
    <property type="entry name" value="TYROSINE-PROTEIN KINASE TRANSMEMBRANE RECEPTOR ROR"/>
    <property type="match status" value="1"/>
</dbReference>
<dbReference type="PROSITE" id="PS50011">
    <property type="entry name" value="PROTEIN_KINASE_DOM"/>
    <property type="match status" value="1"/>
</dbReference>
<dbReference type="InterPro" id="IPR011009">
    <property type="entry name" value="Kinase-like_dom_sf"/>
</dbReference>
<evidence type="ECO:0000259" key="3">
    <source>
        <dbReference type="PROSITE" id="PS50011"/>
    </source>
</evidence>
<comment type="subcellular location">
    <subcellularLocation>
        <location evidence="1">Membrane</location>
        <topology evidence="1">Single-pass membrane protein</topology>
    </subcellularLocation>
</comment>
<evidence type="ECO:0000256" key="2">
    <source>
        <dbReference type="PROSITE-ProRule" id="PRU10141"/>
    </source>
</evidence>